<dbReference type="RefSeq" id="WP_243646493.1">
    <property type="nucleotide sequence ID" value="NZ_SMAH01000006.1"/>
</dbReference>
<name>A0A4R3LFA5_9BURK</name>
<organism evidence="2 4">
    <name type="scientific">Tepidimonas ignava</name>
    <dbReference type="NCBI Taxonomy" id="114249"/>
    <lineage>
        <taxon>Bacteria</taxon>
        <taxon>Pseudomonadati</taxon>
        <taxon>Pseudomonadota</taxon>
        <taxon>Betaproteobacteria</taxon>
        <taxon>Burkholderiales</taxon>
        <taxon>Tepidimonas</taxon>
    </lineage>
</organism>
<feature type="domain" description="Oxidoreductase molybdopterin-binding" evidence="1">
    <location>
        <begin position="74"/>
        <end position="147"/>
    </location>
</feature>
<dbReference type="Proteomes" id="UP000315577">
    <property type="component" value="Unassembled WGS sequence"/>
</dbReference>
<dbReference type="InterPro" id="IPR000572">
    <property type="entry name" value="OxRdtase_Mopterin-bd_dom"/>
</dbReference>
<sequence>MFLAFATWWRRAVWGMLLVAAGLAWAAEPKLPKPSGRVVLTVTGLIDVRNQGAQAVFDLALLEALPQHRFTTRTPWDDGPVTFSGPRLRDVLAAVKARGTQLRATALNDYRITIPIEDAQRFDVIVATRKNDAPMAVRDQGPLFIIYPFDSDPQLRDKRYYERSIWQLKALHVE</sequence>
<evidence type="ECO:0000259" key="1">
    <source>
        <dbReference type="Pfam" id="PF00174"/>
    </source>
</evidence>
<dbReference type="EMBL" id="SMAH01000006">
    <property type="protein sequence ID" value="TCS98098.1"/>
    <property type="molecule type" value="Genomic_DNA"/>
</dbReference>
<reference evidence="2 4" key="1">
    <citation type="submission" date="2019-03" db="EMBL/GenBank/DDBJ databases">
        <title>Genomic Encyclopedia of Type Strains, Phase IV (KMG-IV): sequencing the most valuable type-strain genomes for metagenomic binning, comparative biology and taxonomic classification.</title>
        <authorList>
            <person name="Goeker M."/>
        </authorList>
    </citation>
    <scope>NUCLEOTIDE SEQUENCE [LARGE SCALE GENOMIC DNA]</scope>
    <source>
        <strain evidence="2 4">DSM 12034</strain>
    </source>
</reference>
<dbReference type="AlphaFoldDB" id="A0A4R3LFA5"/>
<dbReference type="Gene3D" id="3.90.420.10">
    <property type="entry name" value="Oxidoreductase, molybdopterin-binding domain"/>
    <property type="match status" value="1"/>
</dbReference>
<accession>A0A4R3LFA5</accession>
<dbReference type="InterPro" id="IPR036374">
    <property type="entry name" value="OxRdtase_Mopterin-bd_sf"/>
</dbReference>
<comment type="caution">
    <text evidence="2">The sequence shown here is derived from an EMBL/GenBank/DDBJ whole genome shotgun (WGS) entry which is preliminary data.</text>
</comment>
<dbReference type="Pfam" id="PF00174">
    <property type="entry name" value="Oxidored_molyb"/>
    <property type="match status" value="1"/>
</dbReference>
<dbReference type="EMBL" id="VJNC01000005">
    <property type="protein sequence ID" value="TSE22605.1"/>
    <property type="molecule type" value="Genomic_DNA"/>
</dbReference>
<evidence type="ECO:0000313" key="5">
    <source>
        <dbReference type="Proteomes" id="UP000315577"/>
    </source>
</evidence>
<protein>
    <recommendedName>
        <fullName evidence="1">Oxidoreductase molybdopterin-binding domain-containing protein</fullName>
    </recommendedName>
</protein>
<reference evidence="3 5" key="2">
    <citation type="submission" date="2019-07" db="EMBL/GenBank/DDBJ databases">
        <title>Tepidimonas ignava SPS-1037 draft genome.</title>
        <authorList>
            <person name="Da Costa M.S."/>
            <person name="Froufe H.J.C."/>
            <person name="Egas C."/>
            <person name="Albuquerque L."/>
        </authorList>
    </citation>
    <scope>NUCLEOTIDE SEQUENCE [LARGE SCALE GENOMIC DNA]</scope>
    <source>
        <strain evidence="3 5">SPS-1037</strain>
    </source>
</reference>
<evidence type="ECO:0000313" key="3">
    <source>
        <dbReference type="EMBL" id="TSE22605.1"/>
    </source>
</evidence>
<gene>
    <name evidence="2" type="ORF">EDC36_10687</name>
    <name evidence="3" type="ORF">Tigna_01041</name>
</gene>
<evidence type="ECO:0000313" key="4">
    <source>
        <dbReference type="Proteomes" id="UP000295536"/>
    </source>
</evidence>
<evidence type="ECO:0000313" key="2">
    <source>
        <dbReference type="EMBL" id="TCS98098.1"/>
    </source>
</evidence>
<dbReference type="SUPFAM" id="SSF56524">
    <property type="entry name" value="Oxidoreductase molybdopterin-binding domain"/>
    <property type="match status" value="1"/>
</dbReference>
<dbReference type="Proteomes" id="UP000295536">
    <property type="component" value="Unassembled WGS sequence"/>
</dbReference>
<keyword evidence="5" id="KW-1185">Reference proteome</keyword>
<proteinExistence type="predicted"/>